<dbReference type="EMBL" id="PTQZ01000210">
    <property type="protein sequence ID" value="PQA36063.1"/>
    <property type="molecule type" value="Genomic_DNA"/>
</dbReference>
<dbReference type="SUPFAM" id="SSF103481">
    <property type="entry name" value="Multidrug resistance efflux transporter EmrE"/>
    <property type="match status" value="1"/>
</dbReference>
<evidence type="ECO:0000256" key="1">
    <source>
        <dbReference type="ARBA" id="ARBA00004651"/>
    </source>
</evidence>
<dbReference type="PANTHER" id="PTHR42920:SF5">
    <property type="entry name" value="EAMA DOMAIN-CONTAINING PROTEIN"/>
    <property type="match status" value="1"/>
</dbReference>
<accession>A0A2P6ARD5</accession>
<evidence type="ECO:0000256" key="6">
    <source>
        <dbReference type="SAM" id="Phobius"/>
    </source>
</evidence>
<protein>
    <submittedName>
        <fullName evidence="8">EamA family transporter</fullName>
    </submittedName>
</protein>
<feature type="non-terminal residue" evidence="8">
    <location>
        <position position="199"/>
    </location>
</feature>
<evidence type="ECO:0000313" key="8">
    <source>
        <dbReference type="EMBL" id="PQA36063.1"/>
    </source>
</evidence>
<dbReference type="InterPro" id="IPR000620">
    <property type="entry name" value="EamA_dom"/>
</dbReference>
<keyword evidence="3 6" id="KW-0812">Transmembrane</keyword>
<comment type="subcellular location">
    <subcellularLocation>
        <location evidence="1">Cell membrane</location>
        <topology evidence="1">Multi-pass membrane protein</topology>
    </subcellularLocation>
</comment>
<keyword evidence="2" id="KW-1003">Cell membrane</keyword>
<evidence type="ECO:0000256" key="2">
    <source>
        <dbReference type="ARBA" id="ARBA00022475"/>
    </source>
</evidence>
<dbReference type="AlphaFoldDB" id="A0A2P6ARD5"/>
<dbReference type="GO" id="GO:0005886">
    <property type="term" value="C:plasma membrane"/>
    <property type="evidence" value="ECO:0007669"/>
    <property type="project" value="UniProtKB-SubCell"/>
</dbReference>
<feature type="transmembrane region" description="Helical" evidence="6">
    <location>
        <begin position="101"/>
        <end position="121"/>
    </location>
</feature>
<feature type="transmembrane region" description="Helical" evidence="6">
    <location>
        <begin position="41"/>
        <end position="63"/>
    </location>
</feature>
<reference evidence="9" key="1">
    <citation type="submission" date="2018-02" db="EMBL/GenBank/DDBJ databases">
        <title>Genome sequencing of Solimonas sp. HR-BB.</title>
        <authorList>
            <person name="Lee Y."/>
            <person name="Jeon C.O."/>
        </authorList>
    </citation>
    <scope>NUCLEOTIDE SEQUENCE [LARGE SCALE GENOMIC DNA]</scope>
    <source>
        <strain evidence="9">HR-E</strain>
    </source>
</reference>
<dbReference type="PANTHER" id="PTHR42920">
    <property type="entry name" value="OS03G0707200 PROTEIN-RELATED"/>
    <property type="match status" value="1"/>
</dbReference>
<dbReference type="OrthoDB" id="8370318at2"/>
<comment type="caution">
    <text evidence="8">The sequence shown here is derived from an EMBL/GenBank/DDBJ whole genome shotgun (WGS) entry which is preliminary data.</text>
</comment>
<keyword evidence="9" id="KW-1185">Reference proteome</keyword>
<evidence type="ECO:0000256" key="5">
    <source>
        <dbReference type="ARBA" id="ARBA00023136"/>
    </source>
</evidence>
<sequence length="199" mass="21047">MAMSSSAAASLKADLLLVLVTLLAAVSWIFSKEAVLLMPPLLFMALRFLLAGLLLALLGWRQIRALNVRQIRRATRVGMVFGFGMSCWIMGLHAGGHLGEGAFLTNLGVVLVPLLAALLFGERAPLSTWLALPVAGAGLALLFLQHGLRPAPGQLFYVLAAGIFALFYILNTRAANERPGAPGGRGDKVPPLALTAIVL</sequence>
<keyword evidence="5 6" id="KW-0472">Membrane</keyword>
<evidence type="ECO:0000313" key="9">
    <source>
        <dbReference type="Proteomes" id="UP000243900"/>
    </source>
</evidence>
<dbReference type="InterPro" id="IPR051258">
    <property type="entry name" value="Diverse_Substrate_Transporter"/>
</dbReference>
<evidence type="ECO:0000256" key="3">
    <source>
        <dbReference type="ARBA" id="ARBA00022692"/>
    </source>
</evidence>
<evidence type="ECO:0000256" key="4">
    <source>
        <dbReference type="ARBA" id="ARBA00022989"/>
    </source>
</evidence>
<dbReference type="InterPro" id="IPR037185">
    <property type="entry name" value="EmrE-like"/>
</dbReference>
<name>A0A2P6ARD5_9GAMM</name>
<feature type="transmembrane region" description="Helical" evidence="6">
    <location>
        <begin position="75"/>
        <end position="95"/>
    </location>
</feature>
<gene>
    <name evidence="8" type="ORF">C5O18_07980</name>
</gene>
<keyword evidence="4 6" id="KW-1133">Transmembrane helix</keyword>
<evidence type="ECO:0000259" key="7">
    <source>
        <dbReference type="Pfam" id="PF00892"/>
    </source>
</evidence>
<feature type="transmembrane region" description="Helical" evidence="6">
    <location>
        <begin position="154"/>
        <end position="170"/>
    </location>
</feature>
<dbReference type="Proteomes" id="UP000243900">
    <property type="component" value="Unassembled WGS sequence"/>
</dbReference>
<dbReference type="Pfam" id="PF00892">
    <property type="entry name" value="EamA"/>
    <property type="match status" value="1"/>
</dbReference>
<organism evidence="8 9">
    <name type="scientific">Amnimonas aquatica</name>
    <dbReference type="NCBI Taxonomy" id="2094561"/>
    <lineage>
        <taxon>Bacteria</taxon>
        <taxon>Pseudomonadati</taxon>
        <taxon>Pseudomonadota</taxon>
        <taxon>Gammaproteobacteria</taxon>
        <taxon>Moraxellales</taxon>
        <taxon>Moraxellaceae</taxon>
        <taxon>Amnimonas</taxon>
    </lineage>
</organism>
<feature type="domain" description="EamA" evidence="7">
    <location>
        <begin position="12"/>
        <end position="143"/>
    </location>
</feature>
<proteinExistence type="predicted"/>
<feature type="transmembrane region" description="Helical" evidence="6">
    <location>
        <begin position="128"/>
        <end position="148"/>
    </location>
</feature>